<evidence type="ECO:0000313" key="3">
    <source>
        <dbReference type="Proteomes" id="UP000316196"/>
    </source>
</evidence>
<dbReference type="Proteomes" id="UP000316196">
    <property type="component" value="Unassembled WGS sequence"/>
</dbReference>
<accession>A0A542ZS98</accession>
<sequence>MAKGKRRSWVPNQHGAWAMVAAPPLLGIVLGGASWIHLPLLAAWWVGYFAYFSLTQWLASKGRRNGVPLRNLGVATALLVLVSVVAAPELCWWAIAYLPLVSIAINESRCRRDRGVVNDTVTVLAAGLMAPVVFTAGTGDAPWQISGGVWVLSGLLAAYFLGTVPYVKTNIRERGSRAWLIGSVLYHVGGIMAAAFAAAAGFTGAAHIVVWVLLAIRAGMVPVLRARASAVAGVRAKRWAMIIGVGEIVATIAVFLTLSPRLWCS</sequence>
<name>A0A542ZS98_9ACTN</name>
<feature type="transmembrane region" description="Helical" evidence="1">
    <location>
        <begin position="208"/>
        <end position="227"/>
    </location>
</feature>
<evidence type="ECO:0000256" key="1">
    <source>
        <dbReference type="SAM" id="Phobius"/>
    </source>
</evidence>
<dbReference type="OrthoDB" id="2380563at2"/>
<proteinExistence type="predicted"/>
<dbReference type="InterPro" id="IPR025576">
    <property type="entry name" value="YwiC"/>
</dbReference>
<feature type="transmembrane region" description="Helical" evidence="1">
    <location>
        <begin position="239"/>
        <end position="258"/>
    </location>
</feature>
<dbReference type="AlphaFoldDB" id="A0A542ZS98"/>
<keyword evidence="1" id="KW-0812">Transmembrane</keyword>
<feature type="transmembrane region" description="Helical" evidence="1">
    <location>
        <begin position="42"/>
        <end position="60"/>
    </location>
</feature>
<feature type="transmembrane region" description="Helical" evidence="1">
    <location>
        <begin position="16"/>
        <end position="36"/>
    </location>
</feature>
<feature type="transmembrane region" description="Helical" evidence="1">
    <location>
        <begin position="179"/>
        <end position="202"/>
    </location>
</feature>
<feature type="transmembrane region" description="Helical" evidence="1">
    <location>
        <begin position="72"/>
        <end position="95"/>
    </location>
</feature>
<keyword evidence="1" id="KW-0472">Membrane</keyword>
<organism evidence="2 3">
    <name type="scientific">Propioniferax innocua</name>
    <dbReference type="NCBI Taxonomy" id="1753"/>
    <lineage>
        <taxon>Bacteria</taxon>
        <taxon>Bacillati</taxon>
        <taxon>Actinomycetota</taxon>
        <taxon>Actinomycetes</taxon>
        <taxon>Propionibacteriales</taxon>
        <taxon>Propionibacteriaceae</taxon>
        <taxon>Propioniferax</taxon>
    </lineage>
</organism>
<keyword evidence="1" id="KW-1133">Transmembrane helix</keyword>
<evidence type="ECO:0000313" key="2">
    <source>
        <dbReference type="EMBL" id="TQL63197.1"/>
    </source>
</evidence>
<dbReference type="Pfam" id="PF14256">
    <property type="entry name" value="YwiC"/>
    <property type="match status" value="1"/>
</dbReference>
<dbReference type="RefSeq" id="WP_142092941.1">
    <property type="nucleotide sequence ID" value="NZ_BAAAMD010000001.1"/>
</dbReference>
<reference evidence="2 3" key="1">
    <citation type="submission" date="2019-06" db="EMBL/GenBank/DDBJ databases">
        <title>Sequencing the genomes of 1000 actinobacteria strains.</title>
        <authorList>
            <person name="Klenk H.-P."/>
        </authorList>
    </citation>
    <scope>NUCLEOTIDE SEQUENCE [LARGE SCALE GENOMIC DNA]</scope>
    <source>
        <strain evidence="2 3">DSM 8251</strain>
    </source>
</reference>
<comment type="caution">
    <text evidence="2">The sequence shown here is derived from an EMBL/GenBank/DDBJ whole genome shotgun (WGS) entry which is preliminary data.</text>
</comment>
<keyword evidence="3" id="KW-1185">Reference proteome</keyword>
<feature type="transmembrane region" description="Helical" evidence="1">
    <location>
        <begin position="147"/>
        <end position="167"/>
    </location>
</feature>
<protein>
    <submittedName>
        <fullName evidence="2">YwiC-like protein</fullName>
    </submittedName>
</protein>
<dbReference type="EMBL" id="VFOR01000001">
    <property type="protein sequence ID" value="TQL63197.1"/>
    <property type="molecule type" value="Genomic_DNA"/>
</dbReference>
<gene>
    <name evidence="2" type="ORF">FB460_0998</name>
</gene>